<organism evidence="1 2">
    <name type="scientific">Clavispora lusitaniae (strain ATCC 42720)</name>
    <name type="common">Yeast</name>
    <name type="synonym">Candida lusitaniae</name>
    <dbReference type="NCBI Taxonomy" id="306902"/>
    <lineage>
        <taxon>Eukaryota</taxon>
        <taxon>Fungi</taxon>
        <taxon>Dikarya</taxon>
        <taxon>Ascomycota</taxon>
        <taxon>Saccharomycotina</taxon>
        <taxon>Pichiomycetes</taxon>
        <taxon>Metschnikowiaceae</taxon>
        <taxon>Clavispora</taxon>
    </lineage>
</organism>
<accession>C4Y9J6</accession>
<name>C4Y9J6_CLAL4</name>
<dbReference type="Proteomes" id="UP000007703">
    <property type="component" value="Unassembled WGS sequence"/>
</dbReference>
<protein>
    <submittedName>
        <fullName evidence="1">Uncharacterized protein</fullName>
    </submittedName>
</protein>
<evidence type="ECO:0000313" key="2">
    <source>
        <dbReference type="Proteomes" id="UP000007703"/>
    </source>
</evidence>
<evidence type="ECO:0000313" key="1">
    <source>
        <dbReference type="EMBL" id="EEQ40758.1"/>
    </source>
</evidence>
<proteinExistence type="predicted"/>
<reference evidence="1 2" key="1">
    <citation type="journal article" date="2009" name="Nature">
        <title>Evolution of pathogenicity and sexual reproduction in eight Candida genomes.</title>
        <authorList>
            <person name="Butler G."/>
            <person name="Rasmussen M.D."/>
            <person name="Lin M.F."/>
            <person name="Santos M.A."/>
            <person name="Sakthikumar S."/>
            <person name="Munro C.A."/>
            <person name="Rheinbay E."/>
            <person name="Grabherr M."/>
            <person name="Forche A."/>
            <person name="Reedy J.L."/>
            <person name="Agrafioti I."/>
            <person name="Arnaud M.B."/>
            <person name="Bates S."/>
            <person name="Brown A.J."/>
            <person name="Brunke S."/>
            <person name="Costanzo M.C."/>
            <person name="Fitzpatrick D.A."/>
            <person name="de Groot P.W."/>
            <person name="Harris D."/>
            <person name="Hoyer L.L."/>
            <person name="Hube B."/>
            <person name="Klis F.M."/>
            <person name="Kodira C."/>
            <person name="Lennard N."/>
            <person name="Logue M.E."/>
            <person name="Martin R."/>
            <person name="Neiman A.M."/>
            <person name="Nikolaou E."/>
            <person name="Quail M.A."/>
            <person name="Quinn J."/>
            <person name="Santos M.C."/>
            <person name="Schmitzberger F.F."/>
            <person name="Sherlock G."/>
            <person name="Shah P."/>
            <person name="Silverstein K.A."/>
            <person name="Skrzypek M.S."/>
            <person name="Soll D."/>
            <person name="Staggs R."/>
            <person name="Stansfield I."/>
            <person name="Stumpf M.P."/>
            <person name="Sudbery P.E."/>
            <person name="Srikantha T."/>
            <person name="Zeng Q."/>
            <person name="Berman J."/>
            <person name="Berriman M."/>
            <person name="Heitman J."/>
            <person name="Gow N.A."/>
            <person name="Lorenz M.C."/>
            <person name="Birren B.W."/>
            <person name="Kellis M."/>
            <person name="Cuomo C.A."/>
        </authorList>
    </citation>
    <scope>NUCLEOTIDE SEQUENCE [LARGE SCALE GENOMIC DNA]</scope>
    <source>
        <strain evidence="1 2">ATCC 42720</strain>
    </source>
</reference>
<dbReference type="EMBL" id="CH408081">
    <property type="protein sequence ID" value="EEQ40758.1"/>
    <property type="molecule type" value="Genomic_DNA"/>
</dbReference>
<dbReference type="InParanoid" id="C4Y9J6"/>
<dbReference type="KEGG" id="clu:CLUG_04886"/>
<dbReference type="AlphaFoldDB" id="C4Y9J6"/>
<dbReference type="VEuPathDB" id="FungiDB:CLUG_04886"/>
<sequence length="178" mass="20063">MTFFSQQRNVVIVACTQAPGFRAERNPRRSDASRGKTPRWPGVTCSCAVSKIVFFPHFGGTDIDVPPVPPRLRSCGRGKKKKTRGWCKKKKTLLTISHTWQAWISCVVGKPEGKDVRRLAAESVVVLCARDIFCHAFFRKPSTHFLTQCLRKNLSRRAVGSAFSCRIYVVCPEMVEFS</sequence>
<gene>
    <name evidence="1" type="ORF">CLUG_04886</name>
</gene>
<dbReference type="HOGENOM" id="CLU_1510440_0_0_1"/>